<name>A0A9J6H721_HAELO</name>
<dbReference type="EMBL" id="JABSTR010001154">
    <property type="protein sequence ID" value="KAH9383534.1"/>
    <property type="molecule type" value="Genomic_DNA"/>
</dbReference>
<gene>
    <name evidence="2" type="ORF">HPB48_025106</name>
</gene>
<dbReference type="AlphaFoldDB" id="A0A9J6H721"/>
<comment type="caution">
    <text evidence="2">The sequence shown here is derived from an EMBL/GenBank/DDBJ whole genome shotgun (WGS) entry which is preliminary data.</text>
</comment>
<feature type="domain" description="Transposable element P transposase-like RNase H" evidence="1">
    <location>
        <begin position="1"/>
        <end position="110"/>
    </location>
</feature>
<sequence length="165" mass="17627">MLDGMSIRKNCDLDTKSGRLIGYVDLGNGQSTLDTEETGLAGDALVVMAVGVAAPRKVPFAYFLNNGLTGEALQNILREAIAQLTECSANVVAVVCDALAVNVSMGKLLGCRIHESNSDSFQTSFAHPDKPAQRISLIFDAAHGLKLLRNLLGDKKSPTQEVLRK</sequence>
<evidence type="ECO:0000313" key="3">
    <source>
        <dbReference type="Proteomes" id="UP000821853"/>
    </source>
</evidence>
<evidence type="ECO:0000259" key="1">
    <source>
        <dbReference type="Pfam" id="PF21787"/>
    </source>
</evidence>
<reference evidence="2 3" key="1">
    <citation type="journal article" date="2020" name="Cell">
        <title>Large-Scale Comparative Analyses of Tick Genomes Elucidate Their Genetic Diversity and Vector Capacities.</title>
        <authorList>
            <consortium name="Tick Genome and Microbiome Consortium (TIGMIC)"/>
            <person name="Jia N."/>
            <person name="Wang J."/>
            <person name="Shi W."/>
            <person name="Du L."/>
            <person name="Sun Y."/>
            <person name="Zhan W."/>
            <person name="Jiang J.F."/>
            <person name="Wang Q."/>
            <person name="Zhang B."/>
            <person name="Ji P."/>
            <person name="Bell-Sakyi L."/>
            <person name="Cui X.M."/>
            <person name="Yuan T.T."/>
            <person name="Jiang B.G."/>
            <person name="Yang W.F."/>
            <person name="Lam T.T."/>
            <person name="Chang Q.C."/>
            <person name="Ding S.J."/>
            <person name="Wang X.J."/>
            <person name="Zhu J.G."/>
            <person name="Ruan X.D."/>
            <person name="Zhao L."/>
            <person name="Wei J.T."/>
            <person name="Ye R.Z."/>
            <person name="Que T.C."/>
            <person name="Du C.H."/>
            <person name="Zhou Y.H."/>
            <person name="Cheng J.X."/>
            <person name="Dai P.F."/>
            <person name="Guo W.B."/>
            <person name="Han X.H."/>
            <person name="Huang E.J."/>
            <person name="Li L.F."/>
            <person name="Wei W."/>
            <person name="Gao Y.C."/>
            <person name="Liu J.Z."/>
            <person name="Shao H.Z."/>
            <person name="Wang X."/>
            <person name="Wang C.C."/>
            <person name="Yang T.C."/>
            <person name="Huo Q.B."/>
            <person name="Li W."/>
            <person name="Chen H.Y."/>
            <person name="Chen S.E."/>
            <person name="Zhou L.G."/>
            <person name="Ni X.B."/>
            <person name="Tian J.H."/>
            <person name="Sheng Y."/>
            <person name="Liu T."/>
            <person name="Pan Y.S."/>
            <person name="Xia L.Y."/>
            <person name="Li J."/>
            <person name="Zhao F."/>
            <person name="Cao W.C."/>
        </authorList>
    </citation>
    <scope>NUCLEOTIDE SEQUENCE [LARGE SCALE GENOMIC DNA]</scope>
    <source>
        <strain evidence="2">HaeL-2018</strain>
    </source>
</reference>
<dbReference type="InterPro" id="IPR048365">
    <property type="entry name" value="TNP-like_RNaseH_N"/>
</dbReference>
<dbReference type="OMA" id="GCRIHES"/>
<keyword evidence="3" id="KW-1185">Reference proteome</keyword>
<protein>
    <recommendedName>
        <fullName evidence="1">Transposable element P transposase-like RNase H domain-containing protein</fullName>
    </recommendedName>
</protein>
<evidence type="ECO:0000313" key="2">
    <source>
        <dbReference type="EMBL" id="KAH9383534.1"/>
    </source>
</evidence>
<dbReference type="OrthoDB" id="6489732at2759"/>
<proteinExistence type="predicted"/>
<organism evidence="2 3">
    <name type="scientific">Haemaphysalis longicornis</name>
    <name type="common">Bush tick</name>
    <dbReference type="NCBI Taxonomy" id="44386"/>
    <lineage>
        <taxon>Eukaryota</taxon>
        <taxon>Metazoa</taxon>
        <taxon>Ecdysozoa</taxon>
        <taxon>Arthropoda</taxon>
        <taxon>Chelicerata</taxon>
        <taxon>Arachnida</taxon>
        <taxon>Acari</taxon>
        <taxon>Parasitiformes</taxon>
        <taxon>Ixodida</taxon>
        <taxon>Ixodoidea</taxon>
        <taxon>Ixodidae</taxon>
        <taxon>Haemaphysalinae</taxon>
        <taxon>Haemaphysalis</taxon>
    </lineage>
</organism>
<dbReference type="Proteomes" id="UP000821853">
    <property type="component" value="Unassembled WGS sequence"/>
</dbReference>
<dbReference type="Pfam" id="PF21787">
    <property type="entry name" value="TNP-like_RNaseH_N"/>
    <property type="match status" value="1"/>
</dbReference>
<accession>A0A9J6H721</accession>
<dbReference type="VEuPathDB" id="VectorBase:HLOH_060281"/>